<name>A0A3N0C013_9MICC</name>
<dbReference type="Gene3D" id="3.30.70.1060">
    <property type="entry name" value="Dimeric alpha+beta barrel"/>
    <property type="match status" value="1"/>
</dbReference>
<evidence type="ECO:0000313" key="2">
    <source>
        <dbReference type="Proteomes" id="UP000273807"/>
    </source>
</evidence>
<accession>A0A3N0C013</accession>
<protein>
    <recommendedName>
        <fullName evidence="3">YCII-related domain-containing protein</fullName>
    </recommendedName>
</protein>
<dbReference type="SUPFAM" id="SSF54909">
    <property type="entry name" value="Dimeric alpha+beta barrel"/>
    <property type="match status" value="1"/>
</dbReference>
<keyword evidence="2" id="KW-1185">Reference proteome</keyword>
<evidence type="ECO:0000313" key="1">
    <source>
        <dbReference type="EMBL" id="RNL55012.1"/>
    </source>
</evidence>
<organism evidence="1 2">
    <name type="scientific">Arthrobacter oryzae</name>
    <dbReference type="NCBI Taxonomy" id="409290"/>
    <lineage>
        <taxon>Bacteria</taxon>
        <taxon>Bacillati</taxon>
        <taxon>Actinomycetota</taxon>
        <taxon>Actinomycetes</taxon>
        <taxon>Micrococcales</taxon>
        <taxon>Micrococcaceae</taxon>
        <taxon>Arthrobacter</taxon>
    </lineage>
</organism>
<comment type="caution">
    <text evidence="1">The sequence shown here is derived from an EMBL/GenBank/DDBJ whole genome shotgun (WGS) entry which is preliminary data.</text>
</comment>
<dbReference type="OrthoDB" id="3631099at2"/>
<dbReference type="RefSeq" id="WP_123255406.1">
    <property type="nucleotide sequence ID" value="NZ_RBED01000097.1"/>
</dbReference>
<evidence type="ECO:0008006" key="3">
    <source>
        <dbReference type="Google" id="ProtNLM"/>
    </source>
</evidence>
<dbReference type="EMBL" id="RBED01000097">
    <property type="protein sequence ID" value="RNL55012.1"/>
    <property type="molecule type" value="Genomic_DNA"/>
</dbReference>
<dbReference type="Proteomes" id="UP000273807">
    <property type="component" value="Unassembled WGS sequence"/>
</dbReference>
<reference evidence="1 2" key="1">
    <citation type="submission" date="2018-10" db="EMBL/GenBank/DDBJ databases">
        <title>Genome sequencing of Arthrobacter oryzae TNB02.</title>
        <authorList>
            <person name="Cho Y.-J."/>
            <person name="Cho A."/>
            <person name="Kim O.-S."/>
        </authorList>
    </citation>
    <scope>NUCLEOTIDE SEQUENCE [LARGE SCALE GENOMIC DNA]</scope>
    <source>
        <strain evidence="1 2">TNB02</strain>
    </source>
</reference>
<dbReference type="AlphaFoldDB" id="A0A3N0C013"/>
<sequence length="108" mass="11339">MSKFLVLYTSDASLEEQMQQSSDGGATEMQEWMAWGEKTGSALLDFGAPVHNARHVGSAGVQAPGAKVTGYSFVEAADADAAAALFADHPHLQIGDIEILETVNMSPG</sequence>
<gene>
    <name evidence="1" type="ORF">D7003_10550</name>
</gene>
<proteinExistence type="predicted"/>
<dbReference type="InterPro" id="IPR011008">
    <property type="entry name" value="Dimeric_a/b-barrel"/>
</dbReference>